<organism evidence="2 3">
    <name type="scientific">Favolaschia claudopus</name>
    <dbReference type="NCBI Taxonomy" id="2862362"/>
    <lineage>
        <taxon>Eukaryota</taxon>
        <taxon>Fungi</taxon>
        <taxon>Dikarya</taxon>
        <taxon>Basidiomycota</taxon>
        <taxon>Agaricomycotina</taxon>
        <taxon>Agaricomycetes</taxon>
        <taxon>Agaricomycetidae</taxon>
        <taxon>Agaricales</taxon>
        <taxon>Marasmiineae</taxon>
        <taxon>Mycenaceae</taxon>
        <taxon>Favolaschia</taxon>
    </lineage>
</organism>
<evidence type="ECO:0000313" key="2">
    <source>
        <dbReference type="EMBL" id="KAK6988222.1"/>
    </source>
</evidence>
<reference evidence="2 3" key="1">
    <citation type="journal article" date="2024" name="J Genomics">
        <title>Draft genome sequencing and assembly of Favolaschia claudopus CIRM-BRFM 2984 isolated from oak limbs.</title>
        <authorList>
            <person name="Navarro D."/>
            <person name="Drula E."/>
            <person name="Chaduli D."/>
            <person name="Cazenave R."/>
            <person name="Ahrendt S."/>
            <person name="Wang J."/>
            <person name="Lipzen A."/>
            <person name="Daum C."/>
            <person name="Barry K."/>
            <person name="Grigoriev I.V."/>
            <person name="Favel A."/>
            <person name="Rosso M.N."/>
            <person name="Martin F."/>
        </authorList>
    </citation>
    <scope>NUCLEOTIDE SEQUENCE [LARGE SCALE GENOMIC DNA]</scope>
    <source>
        <strain evidence="2 3">CIRM-BRFM 2984</strain>
    </source>
</reference>
<comment type="caution">
    <text evidence="2">The sequence shown here is derived from an EMBL/GenBank/DDBJ whole genome shotgun (WGS) entry which is preliminary data.</text>
</comment>
<keyword evidence="3" id="KW-1185">Reference proteome</keyword>
<sequence length="128" mass="14135">MSVICDQCVGKRPLLSPPVEDTDTSMKGGRDRRRHDATAPSLHTLENGAVPDTTSDVVPAQRVCARFPGFQQPIYSPGDDPQGFVQTVWRMEGEREGLILKSTSPISRSVIRSLADFDFKDKDTGMKE</sequence>
<evidence type="ECO:0000313" key="3">
    <source>
        <dbReference type="Proteomes" id="UP001362999"/>
    </source>
</evidence>
<dbReference type="Proteomes" id="UP001362999">
    <property type="component" value="Unassembled WGS sequence"/>
</dbReference>
<feature type="region of interest" description="Disordered" evidence="1">
    <location>
        <begin position="11"/>
        <end position="54"/>
    </location>
</feature>
<gene>
    <name evidence="2" type="ORF">R3P38DRAFT_3291162</name>
</gene>
<dbReference type="EMBL" id="JAWWNJ010000124">
    <property type="protein sequence ID" value="KAK6988222.1"/>
    <property type="molecule type" value="Genomic_DNA"/>
</dbReference>
<dbReference type="AlphaFoldDB" id="A0AAV9ZPV9"/>
<name>A0AAV9ZPV9_9AGAR</name>
<protein>
    <submittedName>
        <fullName evidence="2">Uncharacterized protein</fullName>
    </submittedName>
</protein>
<proteinExistence type="predicted"/>
<evidence type="ECO:0000256" key="1">
    <source>
        <dbReference type="SAM" id="MobiDB-lite"/>
    </source>
</evidence>
<accession>A0AAV9ZPV9</accession>